<evidence type="ECO:0000313" key="5">
    <source>
        <dbReference type="Proteomes" id="UP000078446"/>
    </source>
</evidence>
<dbReference type="EMBL" id="LXHC01000027">
    <property type="protein sequence ID" value="OAU94935.1"/>
    <property type="molecule type" value="Genomic_DNA"/>
</dbReference>
<evidence type="ECO:0000256" key="1">
    <source>
        <dbReference type="SAM" id="MobiDB-lite"/>
    </source>
</evidence>
<name>A0A198UEZ6_MORCA</name>
<dbReference type="EMBL" id="LXHE01000005">
    <property type="protein sequence ID" value="OAV01417.1"/>
    <property type="molecule type" value="Genomic_DNA"/>
</dbReference>
<dbReference type="AlphaFoldDB" id="A0A198UEZ6"/>
<keyword evidence="4" id="KW-1185">Reference proteome</keyword>
<dbReference type="Proteomes" id="UP000078228">
    <property type="component" value="Unassembled WGS sequence"/>
</dbReference>
<proteinExistence type="predicted"/>
<evidence type="ECO:0000313" key="3">
    <source>
        <dbReference type="EMBL" id="OAV01417.1"/>
    </source>
</evidence>
<dbReference type="Proteomes" id="UP000078446">
    <property type="component" value="Unassembled WGS sequence"/>
</dbReference>
<evidence type="ECO:0000313" key="2">
    <source>
        <dbReference type="EMBL" id="OAU94935.1"/>
    </source>
</evidence>
<reference evidence="4 5" key="1">
    <citation type="journal article" date="2016" name="Genome Biol. Evol.">
        <title>Comparative Genomic Analyses of the Moraxella catarrhalis Serosensitive and Seroresistant Lineages Demonstrate Their Independent Evolution.</title>
        <authorList>
            <person name="Earl J.P."/>
            <person name="de Vries S.P."/>
            <person name="Ahmed A."/>
            <person name="Powell E."/>
            <person name="Schultz M.P."/>
            <person name="Hermans P.W."/>
            <person name="Hill D.J."/>
            <person name="Zhou Z."/>
            <person name="Constantinidou C.I."/>
            <person name="Hu F.Z."/>
            <person name="Bootsma H.J."/>
            <person name="Ehrlich G.D."/>
        </authorList>
    </citation>
    <scope>NUCLEOTIDE SEQUENCE [LARGE SCALE GENOMIC DNA]</scope>
    <source>
        <strain evidence="2 4">Z7542</strain>
        <strain evidence="3 5">Z7574</strain>
    </source>
</reference>
<feature type="compositionally biased region" description="Basic residues" evidence="1">
    <location>
        <begin position="26"/>
        <end position="35"/>
    </location>
</feature>
<feature type="region of interest" description="Disordered" evidence="1">
    <location>
        <begin position="19"/>
        <end position="46"/>
    </location>
</feature>
<sequence>MTIRNHAARAAIMGKGGKFATETAKAKNRKGRKSAKQQLKTFKGEL</sequence>
<dbReference type="PATRIC" id="fig|480.236.peg.1128"/>
<comment type="caution">
    <text evidence="2">The sequence shown here is derived from an EMBL/GenBank/DDBJ whole genome shotgun (WGS) entry which is preliminary data.</text>
</comment>
<protein>
    <submittedName>
        <fullName evidence="2">Uncharacterized protein</fullName>
    </submittedName>
</protein>
<organism evidence="2 4">
    <name type="scientific">Moraxella catarrhalis</name>
    <name type="common">Branhamella catarrhalis</name>
    <dbReference type="NCBI Taxonomy" id="480"/>
    <lineage>
        <taxon>Bacteria</taxon>
        <taxon>Pseudomonadati</taxon>
        <taxon>Pseudomonadota</taxon>
        <taxon>Gammaproteobacteria</taxon>
        <taxon>Moraxellales</taxon>
        <taxon>Moraxellaceae</taxon>
        <taxon>Moraxella</taxon>
    </lineage>
</organism>
<gene>
    <name evidence="3" type="ORF">AO382_0692</name>
    <name evidence="2" type="ORF">AO384_1727</name>
</gene>
<evidence type="ECO:0000313" key="4">
    <source>
        <dbReference type="Proteomes" id="UP000078228"/>
    </source>
</evidence>
<accession>A0A198UEZ6</accession>
<dbReference type="RefSeq" id="WP_154806253.1">
    <property type="nucleotide sequence ID" value="NZ_LXHB01000065.1"/>
</dbReference>